<evidence type="ECO:0000259" key="4">
    <source>
        <dbReference type="Pfam" id="PF17782"/>
    </source>
</evidence>
<dbReference type="InterPro" id="IPR010994">
    <property type="entry name" value="RuvA_2-like"/>
</dbReference>
<dbReference type="PANTHER" id="PTHR43022">
    <property type="entry name" value="PROTEIN SMF"/>
    <property type="match status" value="1"/>
</dbReference>
<dbReference type="Pfam" id="PF02481">
    <property type="entry name" value="DNA_processg_A"/>
    <property type="match status" value="1"/>
</dbReference>
<dbReference type="InterPro" id="IPR003488">
    <property type="entry name" value="DprA"/>
</dbReference>
<organism evidence="5 6">
    <name type="scientific">Natronospira elongata</name>
    <dbReference type="NCBI Taxonomy" id="3110268"/>
    <lineage>
        <taxon>Bacteria</taxon>
        <taxon>Pseudomonadati</taxon>
        <taxon>Pseudomonadota</taxon>
        <taxon>Gammaproteobacteria</taxon>
        <taxon>Natronospirales</taxon>
        <taxon>Natronospiraceae</taxon>
        <taxon>Natronospira</taxon>
    </lineage>
</organism>
<dbReference type="Pfam" id="PF17782">
    <property type="entry name" value="WHD_DprA"/>
    <property type="match status" value="1"/>
</dbReference>
<dbReference type="InterPro" id="IPR036388">
    <property type="entry name" value="WH-like_DNA-bd_sf"/>
</dbReference>
<sequence>MGESSKQTAAEDLAAWLALARVSGLSASVRERLLAHFGSVRELIETPAAELAEFGLGDKARAQLSEPDWASVEADLRWLEGEHHHLLRETDPDWPPLLRELSDPPPLLYCHGDPSHLRDPALAMVGSRNPTRGGRETAEAFAETLTGMGLVIVSGLAMGVDTAAHSGALRAGGPTVAVTGCGPDIVYPKSNAQLADRIAESGCVVTEFPPGVKPQRSHFPRRNRIIAGLSLGTLVVEAALRSGSLITARLAAEQGREVFAVPGSIHNPLARGCHRLIRAGAKLVESTDDIFEELRGLGLLEQQGANSTQTTSAPAQADHSESDPAYQTLLAAVDYSPTPVDVIVERSGLTAASVSSMLLMLELEGRVESAPGGRYTRRS</sequence>
<evidence type="ECO:0000256" key="2">
    <source>
        <dbReference type="SAM" id="MobiDB-lite"/>
    </source>
</evidence>
<dbReference type="InterPro" id="IPR057666">
    <property type="entry name" value="DrpA_SLOG"/>
</dbReference>
<feature type="domain" description="DprA winged helix" evidence="4">
    <location>
        <begin position="314"/>
        <end position="373"/>
    </location>
</feature>
<protein>
    <submittedName>
        <fullName evidence="5">DNA-processing protein DprA</fullName>
    </submittedName>
</protein>
<dbReference type="NCBIfam" id="TIGR00732">
    <property type="entry name" value="dprA"/>
    <property type="match status" value="1"/>
</dbReference>
<feature type="domain" description="Smf/DprA SLOG" evidence="3">
    <location>
        <begin position="87"/>
        <end position="294"/>
    </location>
</feature>
<dbReference type="AlphaFoldDB" id="A0AAP6JHB3"/>
<feature type="region of interest" description="Disordered" evidence="2">
    <location>
        <begin position="302"/>
        <end position="321"/>
    </location>
</feature>
<dbReference type="InterPro" id="IPR041614">
    <property type="entry name" value="DprA_WH"/>
</dbReference>
<evidence type="ECO:0000256" key="1">
    <source>
        <dbReference type="ARBA" id="ARBA00006525"/>
    </source>
</evidence>
<dbReference type="SUPFAM" id="SSF102405">
    <property type="entry name" value="MCP/YpsA-like"/>
    <property type="match status" value="1"/>
</dbReference>
<dbReference type="EMBL" id="JAYGII010000023">
    <property type="protein sequence ID" value="MEA5446194.1"/>
    <property type="molecule type" value="Genomic_DNA"/>
</dbReference>
<gene>
    <name evidence="5" type="primary">dprA</name>
    <name evidence="5" type="ORF">VCB98_10220</name>
</gene>
<reference evidence="5 6" key="1">
    <citation type="submission" date="2023-12" db="EMBL/GenBank/DDBJ databases">
        <title>Whole-genome sequencing of halo(alkali)philic microorganisms from hypersaline lakes.</title>
        <authorList>
            <person name="Sorokin D.Y."/>
            <person name="Merkel A.Y."/>
            <person name="Messina E."/>
            <person name="Yakimov M."/>
        </authorList>
    </citation>
    <scope>NUCLEOTIDE SEQUENCE [LARGE SCALE GENOMIC DNA]</scope>
    <source>
        <strain evidence="5 6">AB-CW1</strain>
    </source>
</reference>
<comment type="similarity">
    <text evidence="1">Belongs to the DprA/Smf family.</text>
</comment>
<evidence type="ECO:0000313" key="6">
    <source>
        <dbReference type="Proteomes" id="UP001302316"/>
    </source>
</evidence>
<feature type="compositionally biased region" description="Polar residues" evidence="2">
    <location>
        <begin position="305"/>
        <end position="314"/>
    </location>
</feature>
<dbReference type="SUPFAM" id="SSF47781">
    <property type="entry name" value="RuvA domain 2-like"/>
    <property type="match status" value="1"/>
</dbReference>
<keyword evidence="6" id="KW-1185">Reference proteome</keyword>
<evidence type="ECO:0000313" key="5">
    <source>
        <dbReference type="EMBL" id="MEA5446194.1"/>
    </source>
</evidence>
<proteinExistence type="inferred from homology"/>
<evidence type="ECO:0000259" key="3">
    <source>
        <dbReference type="Pfam" id="PF02481"/>
    </source>
</evidence>
<accession>A0AAP6JHB3</accession>
<dbReference type="GO" id="GO:0009294">
    <property type="term" value="P:DNA-mediated transformation"/>
    <property type="evidence" value="ECO:0007669"/>
    <property type="project" value="InterPro"/>
</dbReference>
<dbReference type="Gene3D" id="1.10.10.10">
    <property type="entry name" value="Winged helix-like DNA-binding domain superfamily/Winged helix DNA-binding domain"/>
    <property type="match status" value="1"/>
</dbReference>
<dbReference type="Gene3D" id="3.40.50.450">
    <property type="match status" value="1"/>
</dbReference>
<comment type="caution">
    <text evidence="5">The sequence shown here is derived from an EMBL/GenBank/DDBJ whole genome shotgun (WGS) entry which is preliminary data.</text>
</comment>
<name>A0AAP6JHB3_9GAMM</name>
<dbReference type="Proteomes" id="UP001302316">
    <property type="component" value="Unassembled WGS sequence"/>
</dbReference>
<dbReference type="RefSeq" id="WP_346052288.1">
    <property type="nucleotide sequence ID" value="NZ_JAYGII010000023.1"/>
</dbReference>
<dbReference type="PANTHER" id="PTHR43022:SF1">
    <property type="entry name" value="PROTEIN SMF"/>
    <property type="match status" value="1"/>
</dbReference>